<organism evidence="3 4">
    <name type="scientific">Heligmosomoides polygyrus</name>
    <name type="common">Parasitic roundworm</name>
    <dbReference type="NCBI Taxonomy" id="6339"/>
    <lineage>
        <taxon>Eukaryota</taxon>
        <taxon>Metazoa</taxon>
        <taxon>Ecdysozoa</taxon>
        <taxon>Nematoda</taxon>
        <taxon>Chromadorea</taxon>
        <taxon>Rhabditida</taxon>
        <taxon>Rhabditina</taxon>
        <taxon>Rhabditomorpha</taxon>
        <taxon>Strongyloidea</taxon>
        <taxon>Heligmosomidae</taxon>
        <taxon>Heligmosomoides</taxon>
    </lineage>
</organism>
<reference evidence="2 3" key="1">
    <citation type="submission" date="2018-11" db="EMBL/GenBank/DDBJ databases">
        <authorList>
            <consortium name="Pathogen Informatics"/>
        </authorList>
    </citation>
    <scope>NUCLEOTIDE SEQUENCE [LARGE SCALE GENOMIC DNA]</scope>
</reference>
<reference evidence="4" key="2">
    <citation type="submission" date="2019-09" db="UniProtKB">
        <authorList>
            <consortium name="WormBaseParasite"/>
        </authorList>
    </citation>
    <scope>IDENTIFICATION</scope>
</reference>
<evidence type="ECO:0000313" key="2">
    <source>
        <dbReference type="EMBL" id="VDO89841.1"/>
    </source>
</evidence>
<name>A0A183FUD5_HELPZ</name>
<proteinExistence type="predicted"/>
<gene>
    <name evidence="2" type="ORF">HPBE_LOCUS11785</name>
</gene>
<dbReference type="OrthoDB" id="5822041at2759"/>
<dbReference type="Gene3D" id="3.30.160.60">
    <property type="entry name" value="Classic Zinc Finger"/>
    <property type="match status" value="1"/>
</dbReference>
<protein>
    <submittedName>
        <fullName evidence="4">C2H2-type domain-containing protein</fullName>
    </submittedName>
</protein>
<evidence type="ECO:0000313" key="3">
    <source>
        <dbReference type="Proteomes" id="UP000050761"/>
    </source>
</evidence>
<sequence length="189" mass="21006">MVEAVRDRSLDWLCSASSSSSAFERVLEGSANCSNVKGWDELVNLYSAGVHAGDKAGSENGSQKRRNSEKSEETNEKNGLTASQPTASFFKGNQITCPVCEYVISSNALRAGDIISRKFLRHLRKHEGELDNTMKIPCTSCYHFCKKSRMDDHFKQHHGEAAEDTGVRNVICFTNSTRRYQSMVDTISA</sequence>
<accession>A0A3P7YQC8</accession>
<dbReference type="AlphaFoldDB" id="A0A183FUD5"/>
<dbReference type="Proteomes" id="UP000050761">
    <property type="component" value="Unassembled WGS sequence"/>
</dbReference>
<evidence type="ECO:0000313" key="4">
    <source>
        <dbReference type="WBParaSite" id="HPBE_0001178401-mRNA-1"/>
    </source>
</evidence>
<dbReference type="WBParaSite" id="HPBE_0001178401-mRNA-1">
    <property type="protein sequence ID" value="HPBE_0001178401-mRNA-1"/>
    <property type="gene ID" value="HPBE_0001178401"/>
</dbReference>
<keyword evidence="3" id="KW-1185">Reference proteome</keyword>
<evidence type="ECO:0000256" key="1">
    <source>
        <dbReference type="SAM" id="MobiDB-lite"/>
    </source>
</evidence>
<dbReference type="EMBL" id="UZAH01027230">
    <property type="protein sequence ID" value="VDO89841.1"/>
    <property type="molecule type" value="Genomic_DNA"/>
</dbReference>
<accession>A0A183FUD5</accession>
<feature type="compositionally biased region" description="Basic and acidic residues" evidence="1">
    <location>
        <begin position="66"/>
        <end position="76"/>
    </location>
</feature>
<feature type="region of interest" description="Disordered" evidence="1">
    <location>
        <begin position="54"/>
        <end position="85"/>
    </location>
</feature>